<dbReference type="EMBL" id="LT841305">
    <property type="protein sequence ID" value="SMH66054.1"/>
    <property type="molecule type" value="Genomic_DNA"/>
</dbReference>
<evidence type="ECO:0000313" key="1">
    <source>
        <dbReference type="EMBL" id="SMH66054.1"/>
    </source>
</evidence>
<dbReference type="Proteomes" id="UP000193925">
    <property type="component" value="Chromosome AFERRI"/>
</dbReference>
<organism evidence="1 2">
    <name type="scientific">Acidithiobacillus ferrivorans</name>
    <dbReference type="NCBI Taxonomy" id="160808"/>
    <lineage>
        <taxon>Bacteria</taxon>
        <taxon>Pseudomonadati</taxon>
        <taxon>Pseudomonadota</taxon>
        <taxon>Acidithiobacillia</taxon>
        <taxon>Acidithiobacillales</taxon>
        <taxon>Acidithiobacillaceae</taxon>
        <taxon>Acidithiobacillus</taxon>
    </lineage>
</organism>
<accession>A0ABY1MQH9</accession>
<name>A0ABY1MQH9_9PROT</name>
<reference evidence="1 2" key="1">
    <citation type="submission" date="2017-03" db="EMBL/GenBank/DDBJ databases">
        <authorList>
            <person name="Regsiter A."/>
            <person name="William W."/>
        </authorList>
    </citation>
    <scope>NUCLEOTIDE SEQUENCE [LARGE SCALE GENOMIC DNA]</scope>
    <source>
        <strain evidence="1">PRJEB5721</strain>
    </source>
</reference>
<keyword evidence="2" id="KW-1185">Reference proteome</keyword>
<proteinExistence type="predicted"/>
<evidence type="ECO:0000313" key="2">
    <source>
        <dbReference type="Proteomes" id="UP000193925"/>
    </source>
</evidence>
<protein>
    <submittedName>
        <fullName evidence="1">Uncharacterized protein</fullName>
    </submittedName>
</protein>
<gene>
    <name evidence="1" type="ORF">AFERRI_20843</name>
</gene>
<sequence length="102" mass="10271">MGTAEDPVLLGHPAGVPAVDPFSDRMVVPAEALPLVLAGTEGLQVRVLRVAVLVVGRIQAHPVGDPGVVPLGAQSLVHREGPAGVVAVLQVEQAGVVVPLGN</sequence>